<evidence type="ECO:0000313" key="3">
    <source>
        <dbReference type="Proteomes" id="UP000523196"/>
    </source>
</evidence>
<evidence type="ECO:0000313" key="2">
    <source>
        <dbReference type="EMBL" id="MBB1060436.1"/>
    </source>
</evidence>
<dbReference type="RefSeq" id="WP_182686387.1">
    <property type="nucleotide sequence ID" value="NZ_JACHTF010000006.1"/>
</dbReference>
<feature type="region of interest" description="Disordered" evidence="1">
    <location>
        <begin position="1"/>
        <end position="22"/>
    </location>
</feature>
<sequence length="226" mass="23284">MSTPISPGAPWQSGTNENSLPANDNVLRHAILDGLVISESTDAQPGSPSDYDIYIMTGSATGAQWSTFDEFDLAIYAEGTWIAYAPSLGIRVNVAGTLKQWNGSAYVDAASGGSASAPTVTTVSSSSGTLTIDLQGGTRKFFKTTLTENVSTLAFSNLPAAGFAAEYELHITQDGTGSRTFAIPASHKALGGSDTAIASAAAAVTVLSAATVDQGTTWRYAMQESA</sequence>
<gene>
    <name evidence="2" type="ORF">H4F98_07585</name>
</gene>
<keyword evidence="3" id="KW-1185">Reference proteome</keyword>
<reference evidence="2 3" key="1">
    <citation type="submission" date="2020-08" db="EMBL/GenBank/DDBJ databases">
        <authorList>
            <person name="Xu S."/>
            <person name="Li A."/>
        </authorList>
    </citation>
    <scope>NUCLEOTIDE SEQUENCE [LARGE SCALE GENOMIC DNA]</scope>
    <source>
        <strain evidence="2 3">119BY6-57</strain>
    </source>
</reference>
<evidence type="ECO:0000256" key="1">
    <source>
        <dbReference type="SAM" id="MobiDB-lite"/>
    </source>
</evidence>
<accession>A0A7W3Y5Z1</accession>
<feature type="compositionally biased region" description="Polar residues" evidence="1">
    <location>
        <begin position="12"/>
        <end position="22"/>
    </location>
</feature>
<proteinExistence type="predicted"/>
<organism evidence="2 3">
    <name type="scientific">Marilutibacter spongiae</name>
    <dbReference type="NCBI Taxonomy" id="2025720"/>
    <lineage>
        <taxon>Bacteria</taxon>
        <taxon>Pseudomonadati</taxon>
        <taxon>Pseudomonadota</taxon>
        <taxon>Gammaproteobacteria</taxon>
        <taxon>Lysobacterales</taxon>
        <taxon>Lysobacteraceae</taxon>
        <taxon>Marilutibacter</taxon>
    </lineage>
</organism>
<dbReference type="AlphaFoldDB" id="A0A7W3Y5Z1"/>
<dbReference type="Proteomes" id="UP000523196">
    <property type="component" value="Unassembled WGS sequence"/>
</dbReference>
<comment type="caution">
    <text evidence="2">The sequence shown here is derived from an EMBL/GenBank/DDBJ whole genome shotgun (WGS) entry which is preliminary data.</text>
</comment>
<dbReference type="Pfam" id="PF10983">
    <property type="entry name" value="DUF2793"/>
    <property type="match status" value="1"/>
</dbReference>
<dbReference type="EMBL" id="JACHTF010000006">
    <property type="protein sequence ID" value="MBB1060436.1"/>
    <property type="molecule type" value="Genomic_DNA"/>
</dbReference>
<name>A0A7W3Y5Z1_9GAMM</name>
<protein>
    <submittedName>
        <fullName evidence="2">DUF2793 domain-containing protein</fullName>
    </submittedName>
</protein>
<dbReference type="InterPro" id="IPR021251">
    <property type="entry name" value="DUF2793"/>
</dbReference>